<sequence>MGVLYGAYDDALPEKVYDIIDGFTTPTSQPSSSTSQPEIEYYEVDFGALGTIRGYLNPDYPDVVVMRGIPFMKPPVGDLRWKAPVIERSLEGYPRSEIIDDEWTGVYIAEEATPSCPNAFNVNPSITEDCTYLDIFVPRRAIENKEKLKIFLYFHGGAFLGGTNKVISPNKGSIIALEQNIVVMSANYRLGAFGFLFSELLDDRIDKEHGLEYYDDKITSGNQGLMDQQMAMIWTGEYSKYFGGDKDDITIGGMSAGGQSVHAHLVMPSSEKLFHKAIAFSGPNGIPYYNDTEGEQILQGIAELTDCCEGPEDVEGIEGLIPTCDGPTTPEIISCMMGKTTLQINRAAWTLSQAAPIGNFERLTMIAEPYAPIINTGTLQDMPYFHFQRGELHDKPTIIDVADNEGYGFVEPVFNGFLCPNETYPSSQKVCEENWDAFLAALLSPSDFIKIINAGFYNCPEDGSECLHKVDEFLTDFTWYCNARRCLEDGYPTQGAGRTRFGRSDRKTGLYIARVSQRLPWDKIEEGVRHGVGEHWYFHDALRNDPRYADDKPFQYSYVQYLSNFIRTGDPNNYLGNPVENEHKDQADWEEWSVGNKLLDVGAEATRGFQMQTSDPREARCDFIDSLDLYMTI</sequence>
<dbReference type="Gene3D" id="3.40.50.1820">
    <property type="entry name" value="alpha/beta hydrolase"/>
    <property type="match status" value="1"/>
</dbReference>
<evidence type="ECO:0000256" key="3">
    <source>
        <dbReference type="RuleBase" id="RU361235"/>
    </source>
</evidence>
<dbReference type="Proteomes" id="UP001158576">
    <property type="component" value="Chromosome PAR"/>
</dbReference>
<name>A0ABN7S5F8_OIKDI</name>
<dbReference type="InterPro" id="IPR019826">
    <property type="entry name" value="Carboxylesterase_B_AS"/>
</dbReference>
<gene>
    <name evidence="5" type="ORF">OKIOD_LOCUS4195</name>
</gene>
<evidence type="ECO:0000313" key="6">
    <source>
        <dbReference type="Proteomes" id="UP001158576"/>
    </source>
</evidence>
<dbReference type="PANTHER" id="PTHR11559">
    <property type="entry name" value="CARBOXYLESTERASE"/>
    <property type="match status" value="1"/>
</dbReference>
<comment type="similarity">
    <text evidence="1 3">Belongs to the type-B carboxylesterase/lipase family.</text>
</comment>
<keyword evidence="2 3" id="KW-0378">Hydrolase</keyword>
<evidence type="ECO:0000259" key="4">
    <source>
        <dbReference type="Pfam" id="PF00135"/>
    </source>
</evidence>
<dbReference type="SUPFAM" id="SSF53474">
    <property type="entry name" value="alpha/beta-Hydrolases"/>
    <property type="match status" value="1"/>
</dbReference>
<reference evidence="5 6" key="1">
    <citation type="submission" date="2021-04" db="EMBL/GenBank/DDBJ databases">
        <authorList>
            <person name="Bliznina A."/>
        </authorList>
    </citation>
    <scope>NUCLEOTIDE SEQUENCE [LARGE SCALE GENOMIC DNA]</scope>
</reference>
<evidence type="ECO:0000313" key="5">
    <source>
        <dbReference type="EMBL" id="CAG5090528.1"/>
    </source>
</evidence>
<feature type="domain" description="Carboxylesterase type B" evidence="4">
    <location>
        <begin position="49"/>
        <end position="610"/>
    </location>
</feature>
<evidence type="ECO:0000256" key="1">
    <source>
        <dbReference type="ARBA" id="ARBA00005964"/>
    </source>
</evidence>
<organism evidence="5 6">
    <name type="scientific">Oikopleura dioica</name>
    <name type="common">Tunicate</name>
    <dbReference type="NCBI Taxonomy" id="34765"/>
    <lineage>
        <taxon>Eukaryota</taxon>
        <taxon>Metazoa</taxon>
        <taxon>Chordata</taxon>
        <taxon>Tunicata</taxon>
        <taxon>Appendicularia</taxon>
        <taxon>Copelata</taxon>
        <taxon>Oikopleuridae</taxon>
        <taxon>Oikopleura</taxon>
    </lineage>
</organism>
<dbReference type="InterPro" id="IPR029058">
    <property type="entry name" value="AB_hydrolase_fold"/>
</dbReference>
<dbReference type="EMBL" id="OU015568">
    <property type="protein sequence ID" value="CAG5090528.1"/>
    <property type="molecule type" value="Genomic_DNA"/>
</dbReference>
<dbReference type="Pfam" id="PF00135">
    <property type="entry name" value="COesterase"/>
    <property type="match status" value="1"/>
</dbReference>
<dbReference type="PROSITE" id="PS00122">
    <property type="entry name" value="CARBOXYLESTERASE_B_1"/>
    <property type="match status" value="1"/>
</dbReference>
<dbReference type="EC" id="3.1.1.-" evidence="3"/>
<proteinExistence type="inferred from homology"/>
<accession>A0ABN7S5F8</accession>
<keyword evidence="6" id="KW-1185">Reference proteome</keyword>
<protein>
    <recommendedName>
        <fullName evidence="3">Carboxylic ester hydrolase</fullName>
        <ecNumber evidence="3">3.1.1.-</ecNumber>
    </recommendedName>
</protein>
<evidence type="ECO:0000256" key="2">
    <source>
        <dbReference type="ARBA" id="ARBA00022801"/>
    </source>
</evidence>
<dbReference type="InterPro" id="IPR002018">
    <property type="entry name" value="CarbesteraseB"/>
</dbReference>
<dbReference type="InterPro" id="IPR050309">
    <property type="entry name" value="Type-B_Carboxylest/Lipase"/>
</dbReference>